<feature type="domain" description="RagB/SusD" evidence="6">
    <location>
        <begin position="369"/>
        <end position="492"/>
    </location>
</feature>
<dbReference type="PROSITE" id="PS51257">
    <property type="entry name" value="PROKAR_LIPOPROTEIN"/>
    <property type="match status" value="1"/>
</dbReference>
<dbReference type="Proteomes" id="UP000286075">
    <property type="component" value="Unassembled WGS sequence"/>
</dbReference>
<organism evidence="9 10">
    <name type="scientific">Bacteroides stercorirosoris</name>
    <dbReference type="NCBI Taxonomy" id="871324"/>
    <lineage>
        <taxon>Bacteria</taxon>
        <taxon>Pseudomonadati</taxon>
        <taxon>Bacteroidota</taxon>
        <taxon>Bacteroidia</taxon>
        <taxon>Bacteroidales</taxon>
        <taxon>Bacteroidaceae</taxon>
        <taxon>Bacteroides</taxon>
    </lineage>
</organism>
<dbReference type="Gene3D" id="1.25.40.390">
    <property type="match status" value="1"/>
</dbReference>
<dbReference type="EMBL" id="FQZN01000047">
    <property type="protein sequence ID" value="SHJ69229.1"/>
    <property type="molecule type" value="Genomic_DNA"/>
</dbReference>
<dbReference type="eggNOG" id="COG0388">
    <property type="taxonomic scope" value="Bacteria"/>
</dbReference>
<evidence type="ECO:0000256" key="5">
    <source>
        <dbReference type="ARBA" id="ARBA00023237"/>
    </source>
</evidence>
<dbReference type="InterPro" id="IPR011990">
    <property type="entry name" value="TPR-like_helical_dom_sf"/>
</dbReference>
<evidence type="ECO:0000313" key="10">
    <source>
        <dbReference type="Proteomes" id="UP000184192"/>
    </source>
</evidence>
<keyword evidence="10" id="KW-1185">Reference proteome</keyword>
<dbReference type="AlphaFoldDB" id="A0A1M6LDD4"/>
<evidence type="ECO:0000256" key="2">
    <source>
        <dbReference type="ARBA" id="ARBA00006275"/>
    </source>
</evidence>
<name>A0A1M6LDD4_9BACE</name>
<reference evidence="9" key="2">
    <citation type="submission" date="2016-11" db="EMBL/GenBank/DDBJ databases">
        <authorList>
            <person name="Jaros S."/>
            <person name="Januszkiewicz K."/>
            <person name="Wedrychowicz H."/>
        </authorList>
    </citation>
    <scope>NUCLEOTIDE SEQUENCE [LARGE SCALE GENOMIC DNA]</scope>
    <source>
        <strain evidence="9">DSM 26884</strain>
    </source>
</reference>
<reference evidence="10" key="1">
    <citation type="submission" date="2016-11" db="EMBL/GenBank/DDBJ databases">
        <authorList>
            <person name="Varghese N."/>
            <person name="Submissions S."/>
        </authorList>
    </citation>
    <scope>NUCLEOTIDE SEQUENCE [LARGE SCALE GENOMIC DNA]</scope>
    <source>
        <strain evidence="10">DSM 26884</strain>
    </source>
</reference>
<keyword evidence="4" id="KW-0472">Membrane</keyword>
<dbReference type="InterPro" id="IPR012944">
    <property type="entry name" value="SusD_RagB_dom"/>
</dbReference>
<feature type="domain" description="SusD-like N-terminal" evidence="7">
    <location>
        <begin position="101"/>
        <end position="224"/>
    </location>
</feature>
<evidence type="ECO:0000313" key="9">
    <source>
        <dbReference type="EMBL" id="SHJ69229.1"/>
    </source>
</evidence>
<proteinExistence type="inferred from homology"/>
<dbReference type="Proteomes" id="UP000184192">
    <property type="component" value="Unassembled WGS sequence"/>
</dbReference>
<accession>A0A1M6LDD4</accession>
<dbReference type="SUPFAM" id="SSF48452">
    <property type="entry name" value="TPR-like"/>
    <property type="match status" value="1"/>
</dbReference>
<comment type="subcellular location">
    <subcellularLocation>
        <location evidence="1">Cell outer membrane</location>
    </subcellularLocation>
</comment>
<keyword evidence="3" id="KW-0732">Signal</keyword>
<evidence type="ECO:0000259" key="7">
    <source>
        <dbReference type="Pfam" id="PF14322"/>
    </source>
</evidence>
<dbReference type="Pfam" id="PF14322">
    <property type="entry name" value="SusD-like_3"/>
    <property type="match status" value="1"/>
</dbReference>
<dbReference type="EMBL" id="QSCF01000046">
    <property type="protein sequence ID" value="RGX76311.1"/>
    <property type="molecule type" value="Genomic_DNA"/>
</dbReference>
<evidence type="ECO:0000256" key="1">
    <source>
        <dbReference type="ARBA" id="ARBA00004442"/>
    </source>
</evidence>
<sequence length="529" mass="59679">MKYIKILSLVFGTFLVSSCIDELNTYPEGGTITQDQKDEIGEKDPSKLDADLQGMYSGFTAAWNTFGRSENIHFDFSYPAIVLMLETSGMDMPSKVTGYNWFSDDVTYQDRIYTSYQTQMIWKRFYQSIMAANAVIKSVDPETEDVNSQFYLGQAKAMRAFCYFQLAQIFQFTYADNRDKLCVPIITETSEGNNHPRQTVEKVYEQIMADLNAAVPMLQAAKEAGIKRADKAHVDYNVACGIRARVNLLMGSYEAAVNDAKSALADYTPYSKSAVSVPAFNDATSNSWIWGLVYTTESNAVKTGIINWPSHMCSMSKNSYTSQGVHRMINSSLWAQIPESDVRKGWWVDEELSSPLSDELYVDGKTVAKAYRFTPYTNVKFGSYKNDPASSDNAQDFPMMRAEEMYLIIAEATAMGGNPSGAAEMLQEFINQYRDEDYVCNATTAEDVRNAVWWQRRVELWGEGFALFDILRFNKGVDRRGENNFEKSVRYNILPGNPNLIFRIPQSEVESNLGIDESDNNPSAELPQA</sequence>
<dbReference type="Pfam" id="PF07980">
    <property type="entry name" value="SusD_RagB"/>
    <property type="match status" value="1"/>
</dbReference>
<dbReference type="InterPro" id="IPR033985">
    <property type="entry name" value="SusD-like_N"/>
</dbReference>
<dbReference type="RefSeq" id="WP_051568879.1">
    <property type="nucleotide sequence ID" value="NZ_CABMFG010000046.1"/>
</dbReference>
<evidence type="ECO:0000313" key="11">
    <source>
        <dbReference type="Proteomes" id="UP000286075"/>
    </source>
</evidence>
<evidence type="ECO:0000313" key="8">
    <source>
        <dbReference type="EMBL" id="RGX76311.1"/>
    </source>
</evidence>
<dbReference type="GeneID" id="92714637"/>
<keyword evidence="5" id="KW-0998">Cell outer membrane</keyword>
<evidence type="ECO:0000256" key="3">
    <source>
        <dbReference type="ARBA" id="ARBA00022729"/>
    </source>
</evidence>
<reference evidence="8 11" key="3">
    <citation type="submission" date="2018-08" db="EMBL/GenBank/DDBJ databases">
        <title>A genome reference for cultivated species of the human gut microbiota.</title>
        <authorList>
            <person name="Zou Y."/>
            <person name="Xue W."/>
            <person name="Luo G."/>
        </authorList>
    </citation>
    <scope>NUCLEOTIDE SEQUENCE [LARGE SCALE GENOMIC DNA]</scope>
    <source>
        <strain evidence="8 11">OF03-9BH</strain>
    </source>
</reference>
<comment type="similarity">
    <text evidence="2">Belongs to the SusD family.</text>
</comment>
<evidence type="ECO:0000256" key="4">
    <source>
        <dbReference type="ARBA" id="ARBA00023136"/>
    </source>
</evidence>
<gene>
    <name evidence="8" type="ORF">DXA68_20070</name>
    <name evidence="9" type="ORF">SAMN05444350_1478</name>
</gene>
<dbReference type="OrthoDB" id="1100079at2"/>
<dbReference type="GO" id="GO:0009279">
    <property type="term" value="C:cell outer membrane"/>
    <property type="evidence" value="ECO:0007669"/>
    <property type="project" value="UniProtKB-SubCell"/>
</dbReference>
<protein>
    <submittedName>
        <fullName evidence="8">RagB/SusD family nutrient uptake outer membrane protein</fullName>
    </submittedName>
    <submittedName>
        <fullName evidence="9">SusD family protein</fullName>
    </submittedName>
</protein>
<evidence type="ECO:0000259" key="6">
    <source>
        <dbReference type="Pfam" id="PF07980"/>
    </source>
</evidence>